<reference evidence="1" key="1">
    <citation type="journal article" date="2019" name="Nat. Commun.">
        <title>Genome-wide association mapping of date palm fruit traits.</title>
        <authorList>
            <person name="Hazzouri K.M."/>
            <person name="Gros-Balthazard M."/>
            <person name="Flowers J.M."/>
            <person name="Copetti D."/>
            <person name="Lemansour A."/>
            <person name="Lebrun M."/>
            <person name="Masmoudi K."/>
            <person name="Ferrand S."/>
            <person name="Dhar M.I."/>
            <person name="Fresquez Z.A."/>
            <person name="Rosas U."/>
            <person name="Zhang J."/>
            <person name="Talag J."/>
            <person name="Lee S."/>
            <person name="Kudrna D."/>
            <person name="Powell R.F."/>
            <person name="Leitch I.J."/>
            <person name="Krueger R.R."/>
            <person name="Wing R.A."/>
            <person name="Amiri K.M.A."/>
            <person name="Purugganan M.D."/>
        </authorList>
    </citation>
    <scope>NUCLEOTIDE SEQUENCE [LARGE SCALE GENOMIC DNA]</scope>
    <source>
        <strain evidence="1">cv. Khalas</strain>
    </source>
</reference>
<keyword evidence="1" id="KW-1185">Reference proteome</keyword>
<protein>
    <submittedName>
        <fullName evidence="2 3">Uncharacterized protein LOC103709090 isoform X1</fullName>
    </submittedName>
</protein>
<dbReference type="RefSeq" id="XP_038980776.1">
    <property type="nucleotide sequence ID" value="XM_039124848.1"/>
</dbReference>
<dbReference type="AlphaFoldDB" id="A0A8B9A2E4"/>
<evidence type="ECO:0000313" key="3">
    <source>
        <dbReference type="RefSeq" id="XP_038980777.1"/>
    </source>
</evidence>
<organism evidence="1 2">
    <name type="scientific">Phoenix dactylifera</name>
    <name type="common">Date palm</name>
    <dbReference type="NCBI Taxonomy" id="42345"/>
    <lineage>
        <taxon>Eukaryota</taxon>
        <taxon>Viridiplantae</taxon>
        <taxon>Streptophyta</taxon>
        <taxon>Embryophyta</taxon>
        <taxon>Tracheophyta</taxon>
        <taxon>Spermatophyta</taxon>
        <taxon>Magnoliopsida</taxon>
        <taxon>Liliopsida</taxon>
        <taxon>Arecaceae</taxon>
        <taxon>Coryphoideae</taxon>
        <taxon>Phoeniceae</taxon>
        <taxon>Phoenix</taxon>
    </lineage>
</organism>
<evidence type="ECO:0000313" key="2">
    <source>
        <dbReference type="RefSeq" id="XP_038980776.1"/>
    </source>
</evidence>
<evidence type="ECO:0000313" key="1">
    <source>
        <dbReference type="Proteomes" id="UP000228380"/>
    </source>
</evidence>
<dbReference type="KEGG" id="pda:103709090"/>
<accession>A0A8B9A2E4</accession>
<gene>
    <name evidence="2 3" type="primary">LOC103709090</name>
</gene>
<dbReference type="RefSeq" id="XP_038980777.1">
    <property type="nucleotide sequence ID" value="XM_039124849.1"/>
</dbReference>
<reference evidence="2 3" key="2">
    <citation type="submission" date="2025-04" db="UniProtKB">
        <authorList>
            <consortium name="RefSeq"/>
        </authorList>
    </citation>
    <scope>IDENTIFICATION</scope>
    <source>
        <tissue evidence="2 3">Young leaves</tissue>
    </source>
</reference>
<name>A0A8B9A2E4_PHODC</name>
<dbReference type="Proteomes" id="UP000228380">
    <property type="component" value="Chromosome 3"/>
</dbReference>
<dbReference type="GeneID" id="103709090"/>
<sequence length="112" mass="12955">MKTRKIAELKEVGMDNQWFRVMQDICTGTSFPLIGWSSSSQFVETPGASCLGKLQYSISISVIWLMYESDVHCKVKTFDYRKVERSHHKNNHDQDNHTGARTVKIFFILLLV</sequence>
<proteinExistence type="predicted"/>